<gene>
    <name evidence="2" type="ORF">GNY06_08520</name>
</gene>
<comment type="caution">
    <text evidence="2">The sequence shown here is derived from an EMBL/GenBank/DDBJ whole genome shotgun (WGS) entry which is preliminary data.</text>
</comment>
<evidence type="ECO:0000256" key="1">
    <source>
        <dbReference type="SAM" id="Phobius"/>
    </source>
</evidence>
<keyword evidence="1" id="KW-0812">Transmembrane</keyword>
<sequence>MQLISRQHTKKFLAAFIVGIYTFTVFFAGFLHTHKDSSYSSATLKVEKSLLPNAKDCLSCHLLASPQLYEGFDFPLIIFKAPIFAEPIYTYQQTFFLELRSSFSLRGPPRLI</sequence>
<dbReference type="AlphaFoldDB" id="A0A845PWT9"/>
<evidence type="ECO:0000313" key="2">
    <source>
        <dbReference type="EMBL" id="NAW51421.1"/>
    </source>
</evidence>
<name>A0A845PWT9_9FLAO</name>
<proteinExistence type="predicted"/>
<keyword evidence="3" id="KW-1185">Reference proteome</keyword>
<organism evidence="2 3">
    <name type="scientific">Elizabethkingia argenteiflava</name>
    <dbReference type="NCBI Taxonomy" id="2681556"/>
    <lineage>
        <taxon>Bacteria</taxon>
        <taxon>Pseudomonadati</taxon>
        <taxon>Bacteroidota</taxon>
        <taxon>Flavobacteriia</taxon>
        <taxon>Flavobacteriales</taxon>
        <taxon>Weeksellaceae</taxon>
        <taxon>Elizabethkingia</taxon>
    </lineage>
</organism>
<keyword evidence="1" id="KW-0472">Membrane</keyword>
<dbReference type="RefSeq" id="WP_166519702.1">
    <property type="nucleotide sequence ID" value="NZ_JAAABJ010000527.1"/>
</dbReference>
<dbReference type="EMBL" id="JAAABJ010000527">
    <property type="protein sequence ID" value="NAW51421.1"/>
    <property type="molecule type" value="Genomic_DNA"/>
</dbReference>
<reference evidence="2 3" key="1">
    <citation type="submission" date="2019-11" db="EMBL/GenBank/DDBJ databases">
        <title>Characterization of Elizabethkingia argenteiflava sp. nov., isolated from inner surface of Soybean Pods.</title>
        <authorList>
            <person name="Mo S."/>
        </authorList>
    </citation>
    <scope>NUCLEOTIDE SEQUENCE [LARGE SCALE GENOMIC DNA]</scope>
    <source>
        <strain evidence="2 3">YB22</strain>
    </source>
</reference>
<accession>A0A845PWT9</accession>
<dbReference type="Proteomes" id="UP000553459">
    <property type="component" value="Unassembled WGS sequence"/>
</dbReference>
<feature type="transmembrane region" description="Helical" evidence="1">
    <location>
        <begin position="12"/>
        <end position="31"/>
    </location>
</feature>
<protein>
    <submittedName>
        <fullName evidence="2">Uncharacterized protein</fullName>
    </submittedName>
</protein>
<evidence type="ECO:0000313" key="3">
    <source>
        <dbReference type="Proteomes" id="UP000553459"/>
    </source>
</evidence>
<keyword evidence="1" id="KW-1133">Transmembrane helix</keyword>